<accession>A0AAV7T704</accession>
<evidence type="ECO:0000313" key="1">
    <source>
        <dbReference type="EMBL" id="KAJ1172160.1"/>
    </source>
</evidence>
<keyword evidence="2" id="KW-1185">Reference proteome</keyword>
<comment type="caution">
    <text evidence="1">The sequence shown here is derived from an EMBL/GenBank/DDBJ whole genome shotgun (WGS) entry which is preliminary data.</text>
</comment>
<reference evidence="1" key="1">
    <citation type="journal article" date="2022" name="bioRxiv">
        <title>Sequencing and chromosome-scale assembly of the giantPleurodeles waltlgenome.</title>
        <authorList>
            <person name="Brown T."/>
            <person name="Elewa A."/>
            <person name="Iarovenko S."/>
            <person name="Subramanian E."/>
            <person name="Araus A.J."/>
            <person name="Petzold A."/>
            <person name="Susuki M."/>
            <person name="Suzuki K.-i.T."/>
            <person name="Hayashi T."/>
            <person name="Toyoda A."/>
            <person name="Oliveira C."/>
            <person name="Osipova E."/>
            <person name="Leigh N.D."/>
            <person name="Simon A."/>
            <person name="Yun M.H."/>
        </authorList>
    </citation>
    <scope>NUCLEOTIDE SEQUENCE</scope>
    <source>
        <strain evidence="1">20211129_DDA</strain>
        <tissue evidence="1">Liver</tissue>
    </source>
</reference>
<proteinExistence type="predicted"/>
<feature type="non-terminal residue" evidence="1">
    <location>
        <position position="1"/>
    </location>
</feature>
<name>A0AAV7T704_PLEWA</name>
<feature type="non-terminal residue" evidence="1">
    <location>
        <position position="55"/>
    </location>
</feature>
<gene>
    <name evidence="1" type="ORF">NDU88_004010</name>
</gene>
<organism evidence="1 2">
    <name type="scientific">Pleurodeles waltl</name>
    <name type="common">Iberian ribbed newt</name>
    <dbReference type="NCBI Taxonomy" id="8319"/>
    <lineage>
        <taxon>Eukaryota</taxon>
        <taxon>Metazoa</taxon>
        <taxon>Chordata</taxon>
        <taxon>Craniata</taxon>
        <taxon>Vertebrata</taxon>
        <taxon>Euteleostomi</taxon>
        <taxon>Amphibia</taxon>
        <taxon>Batrachia</taxon>
        <taxon>Caudata</taxon>
        <taxon>Salamandroidea</taxon>
        <taxon>Salamandridae</taxon>
        <taxon>Pleurodelinae</taxon>
        <taxon>Pleurodeles</taxon>
    </lineage>
</organism>
<dbReference type="AlphaFoldDB" id="A0AAV7T704"/>
<evidence type="ECO:0000313" key="2">
    <source>
        <dbReference type="Proteomes" id="UP001066276"/>
    </source>
</evidence>
<sequence>ARKKWVKLMSARRRGPLIDTVTSGGVTWDSCNCDVLVESWEDDFPLNAGAVGEFI</sequence>
<dbReference type="Proteomes" id="UP001066276">
    <property type="component" value="Chromosome 4_1"/>
</dbReference>
<dbReference type="EMBL" id="JANPWB010000007">
    <property type="protein sequence ID" value="KAJ1172160.1"/>
    <property type="molecule type" value="Genomic_DNA"/>
</dbReference>
<protein>
    <submittedName>
        <fullName evidence="1">Uncharacterized protein</fullName>
    </submittedName>
</protein>